<dbReference type="Gene3D" id="1.10.10.60">
    <property type="entry name" value="Homeodomain-like"/>
    <property type="match status" value="1"/>
</dbReference>
<feature type="domain" description="Myb/SANT-like DNA-binding" evidence="1">
    <location>
        <begin position="3"/>
        <end position="63"/>
    </location>
</feature>
<dbReference type="AlphaFoldDB" id="A0A151ID66"/>
<dbReference type="EMBL" id="KQ977980">
    <property type="protein sequence ID" value="KYM98355.1"/>
    <property type="molecule type" value="Genomic_DNA"/>
</dbReference>
<reference evidence="2 3" key="1">
    <citation type="submission" date="2016-03" db="EMBL/GenBank/DDBJ databases">
        <title>Cyphomyrmex costatus WGS genome.</title>
        <authorList>
            <person name="Nygaard S."/>
            <person name="Hu H."/>
            <person name="Boomsma J."/>
            <person name="Zhang G."/>
        </authorList>
    </citation>
    <scope>NUCLEOTIDE SEQUENCE [LARGE SCALE GENOMIC DNA]</scope>
    <source>
        <strain evidence="2">MS0001</strain>
        <tissue evidence="2">Whole body</tissue>
    </source>
</reference>
<proteinExistence type="predicted"/>
<protein>
    <recommendedName>
        <fullName evidence="1">Myb/SANT-like DNA-binding domain-containing protein</fullName>
    </recommendedName>
</protein>
<evidence type="ECO:0000313" key="3">
    <source>
        <dbReference type="Proteomes" id="UP000078542"/>
    </source>
</evidence>
<keyword evidence="3" id="KW-1185">Reference proteome</keyword>
<gene>
    <name evidence="2" type="ORF">ALC62_10941</name>
</gene>
<sequence>MTHKKVWYNIGSTLSSKGYNVTGPQCLSKHNGMKRTYKSIKDHNSKSGNNPRAWPYMEIMESLLGERPFMSPPAIASSSSAISSDDEIGKSCSVQNVDLQNTNPRKKRKIQENAKISESIMKSRVLAEKNKNERHKERIQIKKEMLEFMQKLYEEM</sequence>
<name>A0A151ID66_9HYME</name>
<dbReference type="PANTHER" id="PTHR47595">
    <property type="entry name" value="HEAT SHOCK 70 KDA PROTEIN 14"/>
    <property type="match status" value="1"/>
</dbReference>
<evidence type="ECO:0000259" key="1">
    <source>
        <dbReference type="Pfam" id="PF13837"/>
    </source>
</evidence>
<dbReference type="Pfam" id="PF13837">
    <property type="entry name" value="Myb_DNA-bind_4"/>
    <property type="match status" value="1"/>
</dbReference>
<dbReference type="PANTHER" id="PTHR47595:SF1">
    <property type="entry name" value="MYB_SANT-LIKE DNA-BINDING DOMAIN-CONTAINING PROTEIN"/>
    <property type="match status" value="1"/>
</dbReference>
<dbReference type="InterPro" id="IPR044822">
    <property type="entry name" value="Myb_DNA-bind_4"/>
</dbReference>
<evidence type="ECO:0000313" key="2">
    <source>
        <dbReference type="EMBL" id="KYM98355.1"/>
    </source>
</evidence>
<dbReference type="Proteomes" id="UP000078542">
    <property type="component" value="Unassembled WGS sequence"/>
</dbReference>
<organism evidence="2 3">
    <name type="scientific">Cyphomyrmex costatus</name>
    <dbReference type="NCBI Taxonomy" id="456900"/>
    <lineage>
        <taxon>Eukaryota</taxon>
        <taxon>Metazoa</taxon>
        <taxon>Ecdysozoa</taxon>
        <taxon>Arthropoda</taxon>
        <taxon>Hexapoda</taxon>
        <taxon>Insecta</taxon>
        <taxon>Pterygota</taxon>
        <taxon>Neoptera</taxon>
        <taxon>Endopterygota</taxon>
        <taxon>Hymenoptera</taxon>
        <taxon>Apocrita</taxon>
        <taxon>Aculeata</taxon>
        <taxon>Formicoidea</taxon>
        <taxon>Formicidae</taxon>
        <taxon>Myrmicinae</taxon>
        <taxon>Cyphomyrmex</taxon>
    </lineage>
</organism>
<accession>A0A151ID66</accession>